<gene>
    <name evidence="3" type="ORF">CTI12_AA531860</name>
</gene>
<dbReference type="PANTHER" id="PTHR43327">
    <property type="entry name" value="STOMATIN-LIKE PROTEIN 2, MITOCHONDRIAL"/>
    <property type="match status" value="1"/>
</dbReference>
<feature type="chain" id="PRO_5015533112" evidence="1">
    <location>
        <begin position="23"/>
        <end position="415"/>
    </location>
</feature>
<dbReference type="EMBL" id="PKPP01011605">
    <property type="protein sequence ID" value="PWA43850.1"/>
    <property type="molecule type" value="Genomic_DNA"/>
</dbReference>
<evidence type="ECO:0000256" key="1">
    <source>
        <dbReference type="SAM" id="SignalP"/>
    </source>
</evidence>
<keyword evidence="4" id="KW-1185">Reference proteome</keyword>
<dbReference type="InterPro" id="IPR050710">
    <property type="entry name" value="Band7/mec-2_domain"/>
</dbReference>
<protein>
    <submittedName>
        <fullName evidence="3">Band 7 domain, Stomatin family</fullName>
    </submittedName>
</protein>
<dbReference type="PANTHER" id="PTHR43327:SF36">
    <property type="entry name" value="HYPERSENSITIVE-INDUCED RESPONSE PROTEIN 1"/>
    <property type="match status" value="1"/>
</dbReference>
<name>A0A2U1L4C5_ARTAN</name>
<sequence length="415" mass="45742">MGTFMFFELILGCCSFTHLTDQDIHTGNMIIIRVLSTFMTVISNARYPWAGHSLTRVGWLPAMGRCSVLPGPKLQTCGYSHHDYFGSVASLRGSLPRFGGVCSHGCVSHLSLYSPPEPLRDDHLLSVTGNVSLKAGTYYVVQLLLEQLACPEIKWFAQPKSNCSCHRVHSSDRGSHRCRWIWLVGAQALGSHKLTFTDNVFVNVVSSIQYCALVEWLIRQAMCSLSLETQGTRSRPIFFMLLIDDAFEQKNEIAKSAEEELEKAMSAYGVEIVQTLIVDIEPDEHVRKAMNEINAAARLRMAATEKAEAEKIIQIKRAEGEAESKYLSGQGIARQRQAIVDGLRDSVLGFSVNVPGTTAKDVMDMVLVTQYFDTMKEIGASSKSSAVFIPHGPGAVRDVATQIRDGLLQGHAATN</sequence>
<dbReference type="SUPFAM" id="SSF117892">
    <property type="entry name" value="Band 7/SPFH domain"/>
    <property type="match status" value="1"/>
</dbReference>
<comment type="caution">
    <text evidence="3">The sequence shown here is derived from an EMBL/GenBank/DDBJ whole genome shotgun (WGS) entry which is preliminary data.</text>
</comment>
<organism evidence="3 4">
    <name type="scientific">Artemisia annua</name>
    <name type="common">Sweet wormwood</name>
    <dbReference type="NCBI Taxonomy" id="35608"/>
    <lineage>
        <taxon>Eukaryota</taxon>
        <taxon>Viridiplantae</taxon>
        <taxon>Streptophyta</taxon>
        <taxon>Embryophyta</taxon>
        <taxon>Tracheophyta</taxon>
        <taxon>Spermatophyta</taxon>
        <taxon>Magnoliopsida</taxon>
        <taxon>eudicotyledons</taxon>
        <taxon>Gunneridae</taxon>
        <taxon>Pentapetalae</taxon>
        <taxon>asterids</taxon>
        <taxon>campanulids</taxon>
        <taxon>Asterales</taxon>
        <taxon>Asteraceae</taxon>
        <taxon>Asteroideae</taxon>
        <taxon>Anthemideae</taxon>
        <taxon>Artemisiinae</taxon>
        <taxon>Artemisia</taxon>
    </lineage>
</organism>
<dbReference type="CDD" id="cd03407">
    <property type="entry name" value="SPFH_like_u4"/>
    <property type="match status" value="1"/>
</dbReference>
<accession>A0A2U1L4C5</accession>
<dbReference type="Pfam" id="PF01145">
    <property type="entry name" value="Band_7"/>
    <property type="match status" value="1"/>
</dbReference>
<reference evidence="3 4" key="1">
    <citation type="journal article" date="2018" name="Mol. Plant">
        <title>The genome of Artemisia annua provides insight into the evolution of Asteraceae family and artemisinin biosynthesis.</title>
        <authorList>
            <person name="Shen Q."/>
            <person name="Zhang L."/>
            <person name="Liao Z."/>
            <person name="Wang S."/>
            <person name="Yan T."/>
            <person name="Shi P."/>
            <person name="Liu M."/>
            <person name="Fu X."/>
            <person name="Pan Q."/>
            <person name="Wang Y."/>
            <person name="Lv Z."/>
            <person name="Lu X."/>
            <person name="Zhang F."/>
            <person name="Jiang W."/>
            <person name="Ma Y."/>
            <person name="Chen M."/>
            <person name="Hao X."/>
            <person name="Li L."/>
            <person name="Tang Y."/>
            <person name="Lv G."/>
            <person name="Zhou Y."/>
            <person name="Sun X."/>
            <person name="Brodelius P.E."/>
            <person name="Rose J.K.C."/>
            <person name="Tang K."/>
        </authorList>
    </citation>
    <scope>NUCLEOTIDE SEQUENCE [LARGE SCALE GENOMIC DNA]</scope>
    <source>
        <strain evidence="4">cv. Huhao1</strain>
        <tissue evidence="3">Leaf</tissue>
    </source>
</reference>
<dbReference type="Gene3D" id="3.30.479.30">
    <property type="entry name" value="Band 7 domain"/>
    <property type="match status" value="1"/>
</dbReference>
<feature type="signal peptide" evidence="1">
    <location>
        <begin position="1"/>
        <end position="22"/>
    </location>
</feature>
<proteinExistence type="predicted"/>
<evidence type="ECO:0000259" key="2">
    <source>
        <dbReference type="Pfam" id="PF01145"/>
    </source>
</evidence>
<dbReference type="STRING" id="35608.A0A2U1L4C5"/>
<dbReference type="AlphaFoldDB" id="A0A2U1L4C5"/>
<dbReference type="Proteomes" id="UP000245207">
    <property type="component" value="Unassembled WGS sequence"/>
</dbReference>
<dbReference type="InterPro" id="IPR036013">
    <property type="entry name" value="Band_7/SPFH_dom_sf"/>
</dbReference>
<dbReference type="OrthoDB" id="434619at2759"/>
<keyword evidence="1" id="KW-0732">Signal</keyword>
<evidence type="ECO:0000313" key="3">
    <source>
        <dbReference type="EMBL" id="PWA43850.1"/>
    </source>
</evidence>
<evidence type="ECO:0000313" key="4">
    <source>
        <dbReference type="Proteomes" id="UP000245207"/>
    </source>
</evidence>
<feature type="domain" description="Band 7" evidence="2">
    <location>
        <begin position="243"/>
        <end position="311"/>
    </location>
</feature>
<dbReference type="InterPro" id="IPR001107">
    <property type="entry name" value="Band_7"/>
</dbReference>